<sequence length="250" mass="26287">MVPGGPAGRARRYSAGGAGPRPAAPWAAFLPHFPPGAWARLAFPHSKVDAFVKFKMAPNSGFAVLLRSPWWISFALAGAIVAACAALLPRHLVPFAAAGALPLCVIGCIAAWRQARAPSRARVEAARAAALALPWRDLRALFERAWQAEGHTVQALPDGGAADLLVQRGDAHAASVQTVLVAARRAKAARHGTEPLRALHAEVQRRGAQAGSYVVLQGEVSEAARAFAREHGIALLEGAALDTLLLQGQR</sequence>
<dbReference type="Pfam" id="PF04471">
    <property type="entry name" value="Mrr_cat"/>
    <property type="match status" value="1"/>
</dbReference>
<evidence type="ECO:0000256" key="1">
    <source>
        <dbReference type="SAM" id="Phobius"/>
    </source>
</evidence>
<evidence type="ECO:0000313" key="4">
    <source>
        <dbReference type="Proteomes" id="UP000198552"/>
    </source>
</evidence>
<dbReference type="GO" id="GO:0009307">
    <property type="term" value="P:DNA restriction-modification system"/>
    <property type="evidence" value="ECO:0007669"/>
    <property type="project" value="InterPro"/>
</dbReference>
<dbReference type="InterPro" id="IPR007560">
    <property type="entry name" value="Restrct_endonuc_IV_Mrr"/>
</dbReference>
<dbReference type="Proteomes" id="UP000198552">
    <property type="component" value="Unassembled WGS sequence"/>
</dbReference>
<evidence type="ECO:0000259" key="2">
    <source>
        <dbReference type="Pfam" id="PF04471"/>
    </source>
</evidence>
<evidence type="ECO:0000313" key="3">
    <source>
        <dbReference type="EMBL" id="SDM21895.1"/>
    </source>
</evidence>
<protein>
    <submittedName>
        <fullName evidence="3">Restriction system protein</fullName>
    </submittedName>
</protein>
<dbReference type="GO" id="GO:0004519">
    <property type="term" value="F:endonuclease activity"/>
    <property type="evidence" value="ECO:0007669"/>
    <property type="project" value="InterPro"/>
</dbReference>
<dbReference type="STRING" id="1527607.SAMN05428957_103236"/>
<organism evidence="3 4">
    <name type="scientific">Oryzisolibacter propanilivorax</name>
    <dbReference type="NCBI Taxonomy" id="1527607"/>
    <lineage>
        <taxon>Bacteria</taxon>
        <taxon>Pseudomonadati</taxon>
        <taxon>Pseudomonadota</taxon>
        <taxon>Betaproteobacteria</taxon>
        <taxon>Burkholderiales</taxon>
        <taxon>Comamonadaceae</taxon>
        <taxon>Oryzisolibacter</taxon>
    </lineage>
</organism>
<feature type="domain" description="Restriction endonuclease type IV Mrr" evidence="2">
    <location>
        <begin position="132"/>
        <end position="244"/>
    </location>
</feature>
<keyword evidence="4" id="KW-1185">Reference proteome</keyword>
<keyword evidence="1" id="KW-1133">Transmembrane helix</keyword>
<gene>
    <name evidence="3" type="ORF">SAMN05428957_103236</name>
</gene>
<name>A0A1G9RHI3_9BURK</name>
<keyword evidence="1" id="KW-0472">Membrane</keyword>
<feature type="transmembrane region" description="Helical" evidence="1">
    <location>
        <begin position="94"/>
        <end position="112"/>
    </location>
</feature>
<feature type="transmembrane region" description="Helical" evidence="1">
    <location>
        <begin position="70"/>
        <end position="88"/>
    </location>
</feature>
<dbReference type="GO" id="GO:0003677">
    <property type="term" value="F:DNA binding"/>
    <property type="evidence" value="ECO:0007669"/>
    <property type="project" value="InterPro"/>
</dbReference>
<dbReference type="AlphaFoldDB" id="A0A1G9RHI3"/>
<proteinExistence type="predicted"/>
<reference evidence="4" key="1">
    <citation type="submission" date="2016-10" db="EMBL/GenBank/DDBJ databases">
        <authorList>
            <person name="Varghese N."/>
            <person name="Submissions S."/>
        </authorList>
    </citation>
    <scope>NUCLEOTIDE SEQUENCE [LARGE SCALE GENOMIC DNA]</scope>
    <source>
        <strain evidence="4">EPL6</strain>
    </source>
</reference>
<dbReference type="EMBL" id="FNHP01000003">
    <property type="protein sequence ID" value="SDM21895.1"/>
    <property type="molecule type" value="Genomic_DNA"/>
</dbReference>
<accession>A0A1G9RHI3</accession>
<keyword evidence="1" id="KW-0812">Transmembrane</keyword>